<dbReference type="CDD" id="cd03801">
    <property type="entry name" value="GT4_PimA-like"/>
    <property type="match status" value="1"/>
</dbReference>
<feature type="region of interest" description="Disordered" evidence="4">
    <location>
        <begin position="1"/>
        <end position="23"/>
    </location>
</feature>
<evidence type="ECO:0000313" key="6">
    <source>
        <dbReference type="EMBL" id="AXI79696.1"/>
    </source>
</evidence>
<evidence type="ECO:0000256" key="4">
    <source>
        <dbReference type="SAM" id="MobiDB-lite"/>
    </source>
</evidence>
<feature type="compositionally biased region" description="Gly residues" evidence="4">
    <location>
        <begin position="431"/>
        <end position="458"/>
    </location>
</feature>
<dbReference type="Pfam" id="PF13692">
    <property type="entry name" value="Glyco_trans_1_4"/>
    <property type="match status" value="1"/>
</dbReference>
<feature type="region of interest" description="Disordered" evidence="4">
    <location>
        <begin position="425"/>
        <end position="458"/>
    </location>
</feature>
<dbReference type="Proteomes" id="UP000249340">
    <property type="component" value="Chromosome"/>
</dbReference>
<dbReference type="Gene3D" id="3.40.50.2000">
    <property type="entry name" value="Glycogen Phosphorylase B"/>
    <property type="match status" value="2"/>
</dbReference>
<dbReference type="OrthoDB" id="9765330at2"/>
<organism evidence="6 7">
    <name type="scientific">Peterkaempfera bronchialis</name>
    <dbReference type="NCBI Taxonomy" id="2126346"/>
    <lineage>
        <taxon>Bacteria</taxon>
        <taxon>Bacillati</taxon>
        <taxon>Actinomycetota</taxon>
        <taxon>Actinomycetes</taxon>
        <taxon>Kitasatosporales</taxon>
        <taxon>Streptomycetaceae</taxon>
        <taxon>Peterkaempfera</taxon>
    </lineage>
</organism>
<dbReference type="GO" id="GO:0016757">
    <property type="term" value="F:glycosyltransferase activity"/>
    <property type="evidence" value="ECO:0007669"/>
    <property type="project" value="UniProtKB-KW"/>
</dbReference>
<gene>
    <name evidence="6" type="ORF">C7M71_022115</name>
</gene>
<keyword evidence="3 6" id="KW-0808">Transferase</keyword>
<protein>
    <recommendedName>
        <fullName evidence="1">D-inositol 3-phosphate glycosyltransferase</fullName>
    </recommendedName>
</protein>
<dbReference type="AlphaFoldDB" id="A0A345T141"/>
<feature type="region of interest" description="Disordered" evidence="4">
    <location>
        <begin position="615"/>
        <end position="638"/>
    </location>
</feature>
<evidence type="ECO:0000256" key="2">
    <source>
        <dbReference type="ARBA" id="ARBA00022676"/>
    </source>
</evidence>
<keyword evidence="2" id="KW-0328">Glycosyltransferase</keyword>
<evidence type="ECO:0000313" key="7">
    <source>
        <dbReference type="Proteomes" id="UP000249340"/>
    </source>
</evidence>
<dbReference type="EMBL" id="CP031264">
    <property type="protein sequence ID" value="AXI79696.1"/>
    <property type="molecule type" value="Genomic_DNA"/>
</dbReference>
<feature type="compositionally biased region" description="Basic and acidic residues" evidence="4">
    <location>
        <begin position="627"/>
        <end position="638"/>
    </location>
</feature>
<keyword evidence="7" id="KW-1185">Reference proteome</keyword>
<feature type="domain" description="Glycosyltransferase subfamily 4-like N-terminal" evidence="5">
    <location>
        <begin position="107"/>
        <end position="232"/>
    </location>
</feature>
<proteinExistence type="predicted"/>
<sequence>MAADRRQQHRQQASTPARPARRAGTLAVVTPWYPCPQRPHAGSFVRTATAAVAEGFARVEVLNGEDWPSAGGEFRHDLVRTAYERLAGPVGAARVPVVPETTPEGWRLTRVPVPVRPPALYAEWARAHESALRAVLPGGRIDADVVHGHTGVYGGWVACRLARPGARVVVTEHASFLPSVLRQAPSRELYREVVERADAFLCVSPWLRERLAQSFPEHEGKFRVVPNAVDVASIPVRPEPVRELRRWLFVGNLVPAKGVPLLLTAFAAAVADNPRLELTLVGPGNAEAVRRRAAELGVGHQVVVRGPVEPGEVFGIMHDHDLLVHPSTFETFGMTVVEAVATGLPVLVTRCGGPEQTLAGLEGVAGRLVDLADDPGPLLDGYRRLAAAVDRLDPARARAAIERRYGLAAIGARLSNCYTGVAGGSDRRDGGGAGGSARSGGGAGGPARRGGGGGSGTGTGAVVFGGPVAGSAAVDGLPALPYHPEQPPAAEDGAVLLLALGGTRLRAVVEDARFLAERGVPVVVAAARREVAEAAAEDPRIWVLRLPSGDGPLGAWRLWRLARGGLPALLRHGPRPRIAELVVCDAPATAFAWHLARSAPALPLRWCVERAGYAGRTRPPGPPEAGHGSRSDVPEPVR</sequence>
<name>A0A345T141_9ACTN</name>
<dbReference type="PANTHER" id="PTHR12526">
    <property type="entry name" value="GLYCOSYLTRANSFERASE"/>
    <property type="match status" value="1"/>
</dbReference>
<evidence type="ECO:0000256" key="1">
    <source>
        <dbReference type="ARBA" id="ARBA00021292"/>
    </source>
</evidence>
<dbReference type="Pfam" id="PF13439">
    <property type="entry name" value="Glyco_transf_4"/>
    <property type="match status" value="1"/>
</dbReference>
<accession>A0A345T141</accession>
<dbReference type="SUPFAM" id="SSF53756">
    <property type="entry name" value="UDP-Glycosyltransferase/glycogen phosphorylase"/>
    <property type="match status" value="1"/>
</dbReference>
<evidence type="ECO:0000256" key="3">
    <source>
        <dbReference type="ARBA" id="ARBA00022679"/>
    </source>
</evidence>
<dbReference type="KEGG" id="stri:C7M71_022115"/>
<dbReference type="PANTHER" id="PTHR12526:SF630">
    <property type="entry name" value="GLYCOSYLTRANSFERASE"/>
    <property type="match status" value="1"/>
</dbReference>
<dbReference type="InterPro" id="IPR028098">
    <property type="entry name" value="Glyco_trans_4-like_N"/>
</dbReference>
<reference evidence="7" key="1">
    <citation type="submission" date="2018-07" db="EMBL/GenBank/DDBJ databases">
        <title>Streptacidiphilus bronchialis DSM 106435 chromosome.</title>
        <authorList>
            <person name="Batra D."/>
            <person name="Gulvik C.A."/>
        </authorList>
    </citation>
    <scope>NUCLEOTIDE SEQUENCE [LARGE SCALE GENOMIC DNA]</scope>
    <source>
        <strain evidence="7">DSM 106435</strain>
    </source>
</reference>
<evidence type="ECO:0000259" key="5">
    <source>
        <dbReference type="Pfam" id="PF13439"/>
    </source>
</evidence>